<dbReference type="CDD" id="cd00093">
    <property type="entry name" value="HTH_XRE"/>
    <property type="match status" value="1"/>
</dbReference>
<dbReference type="SUPFAM" id="SSF47413">
    <property type="entry name" value="lambda repressor-like DNA-binding domains"/>
    <property type="match status" value="1"/>
</dbReference>
<reference evidence="3 4" key="1">
    <citation type="submission" date="2017-05" db="EMBL/GenBank/DDBJ databases">
        <title>Vagococcus spp. assemblies.</title>
        <authorList>
            <person name="Gulvik C.A."/>
        </authorList>
    </citation>
    <scope>NUCLEOTIDE SEQUENCE [LARGE SCALE GENOMIC DNA]</scope>
    <source>
        <strain evidence="3 4">SS1714</strain>
    </source>
</reference>
<accession>A0A430AZZ0</accession>
<name>A0A430AZZ0_9ENTE</name>
<dbReference type="PANTHER" id="PTHR34475:SF1">
    <property type="entry name" value="CYTOSKELETON PROTEIN RODZ"/>
    <property type="match status" value="1"/>
</dbReference>
<dbReference type="InterPro" id="IPR010982">
    <property type="entry name" value="Lambda_DNA-bd_dom_sf"/>
</dbReference>
<sequence length="326" mass="36487">MLERRGEDLETIGEKLRAARLERGLTIGDLQRITKIQRRYLEAIEDNDFDAMPSDYYKRTFIRQFAEAVGLNPKPLLRRLDGKPERNDLMNTMALSIPVKGSRKSKYNETNTKKNLVKSYIPVALLVLVVMGIIGTIGYAIFIDSEQGPIVPIPDKTTNLAGSNTLESERTSESKEEDSSSAESTDEKKEKKTKKKDKKAAAFTLEQDTGDYAAFTTKELEKPVKVTFKGTDGPAWVGLQSPETQELFYQYTIQPGEDLETFVPEEMTSFDIVVGAAPNVKISINGEELKFNEKTPTTGKKMITLKTDSSDADSTTTTNEQKEVFE</sequence>
<dbReference type="InterPro" id="IPR050400">
    <property type="entry name" value="Bact_Cytoskel_RodZ"/>
</dbReference>
<keyword evidence="4" id="KW-1185">Reference proteome</keyword>
<keyword evidence="2" id="KW-1133">Transmembrane helix</keyword>
<evidence type="ECO:0000313" key="3">
    <source>
        <dbReference type="EMBL" id="RSU13657.1"/>
    </source>
</evidence>
<comment type="caution">
    <text evidence="3">The sequence shown here is derived from an EMBL/GenBank/DDBJ whole genome shotgun (WGS) entry which is preliminary data.</text>
</comment>
<dbReference type="AlphaFoldDB" id="A0A430AZZ0"/>
<dbReference type="InterPro" id="IPR001387">
    <property type="entry name" value="Cro/C1-type_HTH"/>
</dbReference>
<proteinExistence type="predicted"/>
<organism evidence="3 4">
    <name type="scientific">Vagococcus carniphilus</name>
    <dbReference type="NCBI Taxonomy" id="218144"/>
    <lineage>
        <taxon>Bacteria</taxon>
        <taxon>Bacillati</taxon>
        <taxon>Bacillota</taxon>
        <taxon>Bacilli</taxon>
        <taxon>Lactobacillales</taxon>
        <taxon>Enterococcaceae</taxon>
        <taxon>Vagococcus</taxon>
    </lineage>
</organism>
<dbReference type="Pfam" id="PF13413">
    <property type="entry name" value="HTH_25"/>
    <property type="match status" value="1"/>
</dbReference>
<feature type="transmembrane region" description="Helical" evidence="2">
    <location>
        <begin position="120"/>
        <end position="142"/>
    </location>
</feature>
<feature type="region of interest" description="Disordered" evidence="1">
    <location>
        <begin position="302"/>
        <end position="326"/>
    </location>
</feature>
<dbReference type="GO" id="GO:0003677">
    <property type="term" value="F:DNA binding"/>
    <property type="evidence" value="ECO:0007669"/>
    <property type="project" value="InterPro"/>
</dbReference>
<dbReference type="Proteomes" id="UP000288028">
    <property type="component" value="Unassembled WGS sequence"/>
</dbReference>
<evidence type="ECO:0000256" key="1">
    <source>
        <dbReference type="SAM" id="MobiDB-lite"/>
    </source>
</evidence>
<feature type="compositionally biased region" description="Basic and acidic residues" evidence="1">
    <location>
        <begin position="167"/>
        <end position="178"/>
    </location>
</feature>
<evidence type="ECO:0000313" key="4">
    <source>
        <dbReference type="Proteomes" id="UP000288028"/>
    </source>
</evidence>
<dbReference type="Gene3D" id="1.10.260.40">
    <property type="entry name" value="lambda repressor-like DNA-binding domains"/>
    <property type="match status" value="1"/>
</dbReference>
<keyword evidence="2" id="KW-0812">Transmembrane</keyword>
<protein>
    <recommendedName>
        <fullName evidence="5">Helix-turn-helix domain-containing protein</fullName>
    </recommendedName>
</protein>
<dbReference type="OrthoDB" id="9797543at2"/>
<gene>
    <name evidence="3" type="ORF">CBF28_09215</name>
</gene>
<dbReference type="PANTHER" id="PTHR34475">
    <property type="match status" value="1"/>
</dbReference>
<evidence type="ECO:0000256" key="2">
    <source>
        <dbReference type="SAM" id="Phobius"/>
    </source>
</evidence>
<feature type="compositionally biased region" description="Polar residues" evidence="1">
    <location>
        <begin position="156"/>
        <end position="166"/>
    </location>
</feature>
<evidence type="ECO:0008006" key="5">
    <source>
        <dbReference type="Google" id="ProtNLM"/>
    </source>
</evidence>
<feature type="region of interest" description="Disordered" evidence="1">
    <location>
        <begin position="154"/>
        <end position="199"/>
    </location>
</feature>
<keyword evidence="2" id="KW-0472">Membrane</keyword>
<dbReference type="EMBL" id="NGKB01000008">
    <property type="protein sequence ID" value="RSU13657.1"/>
    <property type="molecule type" value="Genomic_DNA"/>
</dbReference>